<gene>
    <name evidence="3" type="ORF">GCM10007977_049500</name>
</gene>
<dbReference type="EMBL" id="BMPI01000024">
    <property type="protein sequence ID" value="GGM42061.1"/>
    <property type="molecule type" value="Genomic_DNA"/>
</dbReference>
<feature type="transmembrane region" description="Helical" evidence="1">
    <location>
        <begin position="117"/>
        <end position="138"/>
    </location>
</feature>
<accession>A0A917TY18</accession>
<reference evidence="3" key="1">
    <citation type="journal article" date="2014" name="Int. J. Syst. Evol. Microbiol.">
        <title>Complete genome sequence of Corynebacterium casei LMG S-19264T (=DSM 44701T), isolated from a smear-ripened cheese.</title>
        <authorList>
            <consortium name="US DOE Joint Genome Institute (JGI-PGF)"/>
            <person name="Walter F."/>
            <person name="Albersmeier A."/>
            <person name="Kalinowski J."/>
            <person name="Ruckert C."/>
        </authorList>
    </citation>
    <scope>NUCLEOTIDE SEQUENCE</scope>
    <source>
        <strain evidence="3">JCM 19831</strain>
    </source>
</reference>
<keyword evidence="1" id="KW-0812">Transmembrane</keyword>
<dbReference type="Pfam" id="PF12158">
    <property type="entry name" value="DUF3592"/>
    <property type="match status" value="1"/>
</dbReference>
<reference evidence="3" key="2">
    <citation type="submission" date="2020-09" db="EMBL/GenBank/DDBJ databases">
        <authorList>
            <person name="Sun Q."/>
            <person name="Ohkuma M."/>
        </authorList>
    </citation>
    <scope>NUCLEOTIDE SEQUENCE</scope>
    <source>
        <strain evidence="3">JCM 19831</strain>
    </source>
</reference>
<name>A0A917TY18_9ACTN</name>
<proteinExistence type="predicted"/>
<dbReference type="Proteomes" id="UP000642070">
    <property type="component" value="Unassembled WGS sequence"/>
</dbReference>
<dbReference type="InterPro" id="IPR021994">
    <property type="entry name" value="DUF3592"/>
</dbReference>
<comment type="caution">
    <text evidence="3">The sequence shown here is derived from an EMBL/GenBank/DDBJ whole genome shotgun (WGS) entry which is preliminary data.</text>
</comment>
<keyword evidence="1" id="KW-0472">Membrane</keyword>
<evidence type="ECO:0000313" key="4">
    <source>
        <dbReference type="Proteomes" id="UP000642070"/>
    </source>
</evidence>
<keyword evidence="1" id="KW-1133">Transmembrane helix</keyword>
<feature type="domain" description="DUF3592" evidence="2">
    <location>
        <begin position="39"/>
        <end position="107"/>
    </location>
</feature>
<sequence length="139" mass="15161">MAMLTVFSIFAVVVGIGATFNAVKSLRQRRVFNSRAVRVSGVVVDLKWQHTSGAGRVAMPIFNYYTREGHPMQATETVGTNPPRFRPGHPVVVLYDPHEPYRAHLEGMSWVATGVQVMSMVLGPLFAVAGLVALAVILL</sequence>
<keyword evidence="4" id="KW-1185">Reference proteome</keyword>
<evidence type="ECO:0000256" key="1">
    <source>
        <dbReference type="SAM" id="Phobius"/>
    </source>
</evidence>
<organism evidence="3 4">
    <name type="scientific">Dactylosporangium sucinum</name>
    <dbReference type="NCBI Taxonomy" id="1424081"/>
    <lineage>
        <taxon>Bacteria</taxon>
        <taxon>Bacillati</taxon>
        <taxon>Actinomycetota</taxon>
        <taxon>Actinomycetes</taxon>
        <taxon>Micromonosporales</taxon>
        <taxon>Micromonosporaceae</taxon>
        <taxon>Dactylosporangium</taxon>
    </lineage>
</organism>
<evidence type="ECO:0000313" key="3">
    <source>
        <dbReference type="EMBL" id="GGM42061.1"/>
    </source>
</evidence>
<feature type="transmembrane region" description="Helical" evidence="1">
    <location>
        <begin position="6"/>
        <end position="23"/>
    </location>
</feature>
<dbReference type="AlphaFoldDB" id="A0A917TY18"/>
<protein>
    <recommendedName>
        <fullName evidence="2">DUF3592 domain-containing protein</fullName>
    </recommendedName>
</protein>
<evidence type="ECO:0000259" key="2">
    <source>
        <dbReference type="Pfam" id="PF12158"/>
    </source>
</evidence>